<keyword evidence="2" id="KW-0732">Signal</keyword>
<keyword evidence="5" id="KW-1185">Reference proteome</keyword>
<dbReference type="GO" id="GO:0008009">
    <property type="term" value="F:chemokine activity"/>
    <property type="evidence" value="ECO:0007669"/>
    <property type="project" value="InterPro"/>
</dbReference>
<reference evidence="4" key="2">
    <citation type="submission" date="2025-09" db="UniProtKB">
        <authorList>
            <consortium name="Ensembl"/>
        </authorList>
    </citation>
    <scope>IDENTIFICATION</scope>
</reference>
<evidence type="ECO:0000313" key="4">
    <source>
        <dbReference type="Ensembl" id="ENSCVAP00000031474.1"/>
    </source>
</evidence>
<proteinExistence type="predicted"/>
<reference evidence="4" key="1">
    <citation type="submission" date="2025-08" db="UniProtKB">
        <authorList>
            <consortium name="Ensembl"/>
        </authorList>
    </citation>
    <scope>IDENTIFICATION</scope>
</reference>
<keyword evidence="1" id="KW-0202">Cytokine</keyword>
<dbReference type="InterPro" id="IPR001811">
    <property type="entry name" value="Chemokine_IL8-like_dom"/>
</dbReference>
<dbReference type="AlphaFoldDB" id="A0A3Q2EI14"/>
<dbReference type="GeneTree" id="ENSGT01130000278609"/>
<feature type="signal peptide" evidence="2">
    <location>
        <begin position="1"/>
        <end position="22"/>
    </location>
</feature>
<name>A0A3Q2EI14_CYPVA</name>
<feature type="chain" id="PRO_5018718814" description="Chemokine interleukin-8-like domain-containing protein" evidence="2">
    <location>
        <begin position="23"/>
        <end position="89"/>
    </location>
</feature>
<evidence type="ECO:0000259" key="3">
    <source>
        <dbReference type="Pfam" id="PF00048"/>
    </source>
</evidence>
<dbReference type="GO" id="GO:0005615">
    <property type="term" value="C:extracellular space"/>
    <property type="evidence" value="ECO:0007669"/>
    <property type="project" value="UniProtKB-KW"/>
</dbReference>
<feature type="domain" description="Chemokine interleukin-8-like" evidence="3">
    <location>
        <begin position="26"/>
        <end position="76"/>
    </location>
</feature>
<dbReference type="InterPro" id="IPR036048">
    <property type="entry name" value="Interleukin_8-like_sf"/>
</dbReference>
<organism evidence="4 5">
    <name type="scientific">Cyprinodon variegatus</name>
    <name type="common">Sheepshead minnow</name>
    <dbReference type="NCBI Taxonomy" id="28743"/>
    <lineage>
        <taxon>Eukaryota</taxon>
        <taxon>Metazoa</taxon>
        <taxon>Chordata</taxon>
        <taxon>Craniata</taxon>
        <taxon>Vertebrata</taxon>
        <taxon>Euteleostomi</taxon>
        <taxon>Actinopterygii</taxon>
        <taxon>Neopterygii</taxon>
        <taxon>Teleostei</taxon>
        <taxon>Neoteleostei</taxon>
        <taxon>Acanthomorphata</taxon>
        <taxon>Ovalentaria</taxon>
        <taxon>Atherinomorphae</taxon>
        <taxon>Cyprinodontiformes</taxon>
        <taxon>Cyprinodontidae</taxon>
        <taxon>Cyprinodon</taxon>
    </lineage>
</organism>
<evidence type="ECO:0000313" key="5">
    <source>
        <dbReference type="Proteomes" id="UP000265020"/>
    </source>
</evidence>
<dbReference type="SUPFAM" id="SSF54117">
    <property type="entry name" value="Interleukin 8-like chemokines"/>
    <property type="match status" value="1"/>
</dbReference>
<sequence length="89" mass="10301">MDLKVVFAVVLLSALAITSTHAGIPRCCIKITKFPPKLLLKAVRWERQYSYGACDLDALIVYIKKLRKPLCVDPKMEDFLTMRKKRQKY</sequence>
<accession>A0A3Q2EI14</accession>
<dbReference type="Gene3D" id="2.40.50.40">
    <property type="match status" value="1"/>
</dbReference>
<dbReference type="Proteomes" id="UP000265020">
    <property type="component" value="Unassembled WGS sequence"/>
</dbReference>
<evidence type="ECO:0000256" key="1">
    <source>
        <dbReference type="ARBA" id="ARBA00022514"/>
    </source>
</evidence>
<dbReference type="Pfam" id="PF00048">
    <property type="entry name" value="IL8"/>
    <property type="match status" value="1"/>
</dbReference>
<protein>
    <recommendedName>
        <fullName evidence="3">Chemokine interleukin-8-like domain-containing protein</fullName>
    </recommendedName>
</protein>
<dbReference type="Ensembl" id="ENSCVAT00000026375.1">
    <property type="protein sequence ID" value="ENSCVAP00000031474.1"/>
    <property type="gene ID" value="ENSCVAG00000020759.1"/>
</dbReference>
<dbReference type="GO" id="GO:0006955">
    <property type="term" value="P:immune response"/>
    <property type="evidence" value="ECO:0007669"/>
    <property type="project" value="InterPro"/>
</dbReference>
<evidence type="ECO:0000256" key="2">
    <source>
        <dbReference type="SAM" id="SignalP"/>
    </source>
</evidence>
<dbReference type="OMA" id="CCMTANK"/>